<evidence type="ECO:0000313" key="3">
    <source>
        <dbReference type="Proteomes" id="UP000275078"/>
    </source>
</evidence>
<name>A0A3N4HAP4_ASCIM</name>
<dbReference type="AlphaFoldDB" id="A0A3N4HAP4"/>
<feature type="region of interest" description="Disordered" evidence="1">
    <location>
        <begin position="308"/>
        <end position="333"/>
    </location>
</feature>
<accession>A0A3N4HAP4</accession>
<proteinExistence type="predicted"/>
<feature type="compositionally biased region" description="Acidic residues" evidence="1">
    <location>
        <begin position="241"/>
        <end position="254"/>
    </location>
</feature>
<feature type="region of interest" description="Disordered" evidence="1">
    <location>
        <begin position="223"/>
        <end position="255"/>
    </location>
</feature>
<feature type="compositionally biased region" description="Acidic residues" evidence="1">
    <location>
        <begin position="309"/>
        <end position="319"/>
    </location>
</feature>
<keyword evidence="3" id="KW-1185">Reference proteome</keyword>
<sequence>MPFIGTPLAMSTPYANGGVRRFEAPNGTTFPGSLALELVATMPIPAGQLLTDAEIPDEEDIAILRVTDPADAPAHPPIKFGLHLPLLKSTLTGVNGDIQSTAEALAMFAPGDTPVGPSLNSSLAENTRSVPLLSAAPLLKARKSLRGEPSEEVGLLIRWVLFTSPLPIAPGIQPYQLPASEDSASFDYDAYITRHFEARRLARAPKLHPTGWKHLIRGNAKNHDEPYFGESESDSSSSGSDTDDSDIWEEDSDSEAYSNLQATADGTTTNPSSAAFEVAGGSLSLGLSPAISSQAPGGSLAVNIAPDSDFVDYSDDEDAEHSQNLGPAAGPGK</sequence>
<reference evidence="2 3" key="1">
    <citation type="journal article" date="2018" name="Nat. Ecol. Evol.">
        <title>Pezizomycetes genomes reveal the molecular basis of ectomycorrhizal truffle lifestyle.</title>
        <authorList>
            <person name="Murat C."/>
            <person name="Payen T."/>
            <person name="Noel B."/>
            <person name="Kuo A."/>
            <person name="Morin E."/>
            <person name="Chen J."/>
            <person name="Kohler A."/>
            <person name="Krizsan K."/>
            <person name="Balestrini R."/>
            <person name="Da Silva C."/>
            <person name="Montanini B."/>
            <person name="Hainaut M."/>
            <person name="Levati E."/>
            <person name="Barry K.W."/>
            <person name="Belfiori B."/>
            <person name="Cichocki N."/>
            <person name="Clum A."/>
            <person name="Dockter R.B."/>
            <person name="Fauchery L."/>
            <person name="Guy J."/>
            <person name="Iotti M."/>
            <person name="Le Tacon F."/>
            <person name="Lindquist E.A."/>
            <person name="Lipzen A."/>
            <person name="Malagnac F."/>
            <person name="Mello A."/>
            <person name="Molinier V."/>
            <person name="Miyauchi S."/>
            <person name="Poulain J."/>
            <person name="Riccioni C."/>
            <person name="Rubini A."/>
            <person name="Sitrit Y."/>
            <person name="Splivallo R."/>
            <person name="Traeger S."/>
            <person name="Wang M."/>
            <person name="Zifcakova L."/>
            <person name="Wipf D."/>
            <person name="Zambonelli A."/>
            <person name="Paolocci F."/>
            <person name="Nowrousian M."/>
            <person name="Ottonello S."/>
            <person name="Baldrian P."/>
            <person name="Spatafora J.W."/>
            <person name="Henrissat B."/>
            <person name="Nagy L.G."/>
            <person name="Aury J.M."/>
            <person name="Wincker P."/>
            <person name="Grigoriev I.V."/>
            <person name="Bonfante P."/>
            <person name="Martin F.M."/>
        </authorList>
    </citation>
    <scope>NUCLEOTIDE SEQUENCE [LARGE SCALE GENOMIC DNA]</scope>
    <source>
        <strain evidence="2 3">RN42</strain>
    </source>
</reference>
<evidence type="ECO:0000313" key="2">
    <source>
        <dbReference type="EMBL" id="RPA70937.1"/>
    </source>
</evidence>
<organism evidence="2 3">
    <name type="scientific">Ascobolus immersus RN42</name>
    <dbReference type="NCBI Taxonomy" id="1160509"/>
    <lineage>
        <taxon>Eukaryota</taxon>
        <taxon>Fungi</taxon>
        <taxon>Dikarya</taxon>
        <taxon>Ascomycota</taxon>
        <taxon>Pezizomycotina</taxon>
        <taxon>Pezizomycetes</taxon>
        <taxon>Pezizales</taxon>
        <taxon>Ascobolaceae</taxon>
        <taxon>Ascobolus</taxon>
    </lineage>
</organism>
<evidence type="ECO:0000256" key="1">
    <source>
        <dbReference type="SAM" id="MobiDB-lite"/>
    </source>
</evidence>
<gene>
    <name evidence="2" type="ORF">BJ508DRAFT_346188</name>
</gene>
<protein>
    <submittedName>
        <fullName evidence="2">Uncharacterized protein</fullName>
    </submittedName>
</protein>
<dbReference type="Proteomes" id="UP000275078">
    <property type="component" value="Unassembled WGS sequence"/>
</dbReference>
<dbReference type="EMBL" id="ML120006">
    <property type="protein sequence ID" value="RPA70937.1"/>
    <property type="molecule type" value="Genomic_DNA"/>
</dbReference>